<dbReference type="PANTHER" id="PTHR30126">
    <property type="entry name" value="HTH-TYPE TRANSCRIPTIONAL REGULATOR"/>
    <property type="match status" value="1"/>
</dbReference>
<dbReference type="SUPFAM" id="SSF46785">
    <property type="entry name" value="Winged helix' DNA-binding domain"/>
    <property type="match status" value="1"/>
</dbReference>
<keyword evidence="4" id="KW-0804">Transcription</keyword>
<gene>
    <name evidence="6" type="ORF">H9931_01970</name>
</gene>
<dbReference type="PRINTS" id="PR00039">
    <property type="entry name" value="HTHLYSR"/>
</dbReference>
<protein>
    <submittedName>
        <fullName evidence="6">LysR family transcriptional regulator</fullName>
    </submittedName>
</protein>
<feature type="domain" description="HTH lysR-type" evidence="5">
    <location>
        <begin position="1"/>
        <end position="60"/>
    </location>
</feature>
<reference evidence="6" key="1">
    <citation type="journal article" date="2021" name="PeerJ">
        <title>Extensive microbial diversity within the chicken gut microbiome revealed by metagenomics and culture.</title>
        <authorList>
            <person name="Gilroy R."/>
            <person name="Ravi A."/>
            <person name="Getino M."/>
            <person name="Pursley I."/>
            <person name="Horton D.L."/>
            <person name="Alikhan N.F."/>
            <person name="Baker D."/>
            <person name="Gharbi K."/>
            <person name="Hall N."/>
            <person name="Watson M."/>
            <person name="Adriaenssens E.M."/>
            <person name="Foster-Nyarko E."/>
            <person name="Jarju S."/>
            <person name="Secka A."/>
            <person name="Antonio M."/>
            <person name="Oren A."/>
            <person name="Chaudhuri R.R."/>
            <person name="La Ragione R."/>
            <person name="Hildebrand F."/>
            <person name="Pallen M.J."/>
        </authorList>
    </citation>
    <scope>NUCLEOTIDE SEQUENCE</scope>
    <source>
        <strain evidence="6">CHK198-12963</strain>
    </source>
</reference>
<name>A0A9D2TE72_9FIRM</name>
<evidence type="ECO:0000313" key="7">
    <source>
        <dbReference type="Proteomes" id="UP000823863"/>
    </source>
</evidence>
<proteinExistence type="inferred from homology"/>
<dbReference type="Proteomes" id="UP000823863">
    <property type="component" value="Unassembled WGS sequence"/>
</dbReference>
<accession>A0A9D2TE72</accession>
<sequence length="301" mass="34876">MTLLEIEAFLAVVKWGTLSGAAQNLYITQPALTRRVQIMEEELGYPLFTRGKGSRKVQLTEQGAEFYQIAWKWKRLWEETNSITVRKDRETLSVAAVDNMNHNLLSDLYPQFLKQGYMLRLYNAFSEDAYSYMERGIYDLAFITLQDYTQPLPDRTQVRPAYSEGFVVASAQELPNRDGRVCLSCLREESEVFVAWNKEFKAWHMEHFDERRLPLVVLEHATLAQYFLKEDDHWAFATYTAGEQLRAAGAYIYEPQEAPPPQITYYLANGTKKLPAIRRFLSLLDGKLGMLPREKVQSFLS</sequence>
<keyword evidence="2" id="KW-0805">Transcription regulation</keyword>
<keyword evidence="3" id="KW-0238">DNA-binding</keyword>
<dbReference type="InterPro" id="IPR000847">
    <property type="entry name" value="LysR_HTH_N"/>
</dbReference>
<dbReference type="Pfam" id="PF03466">
    <property type="entry name" value="LysR_substrate"/>
    <property type="match status" value="1"/>
</dbReference>
<dbReference type="InterPro" id="IPR036390">
    <property type="entry name" value="WH_DNA-bd_sf"/>
</dbReference>
<dbReference type="InterPro" id="IPR005119">
    <property type="entry name" value="LysR_subst-bd"/>
</dbReference>
<dbReference type="Gene3D" id="3.40.190.10">
    <property type="entry name" value="Periplasmic binding protein-like II"/>
    <property type="match status" value="2"/>
</dbReference>
<comment type="caution">
    <text evidence="6">The sequence shown here is derived from an EMBL/GenBank/DDBJ whole genome shotgun (WGS) entry which is preliminary data.</text>
</comment>
<evidence type="ECO:0000313" key="6">
    <source>
        <dbReference type="EMBL" id="HJC65473.1"/>
    </source>
</evidence>
<evidence type="ECO:0000256" key="2">
    <source>
        <dbReference type="ARBA" id="ARBA00023015"/>
    </source>
</evidence>
<dbReference type="GO" id="GO:0003700">
    <property type="term" value="F:DNA-binding transcription factor activity"/>
    <property type="evidence" value="ECO:0007669"/>
    <property type="project" value="InterPro"/>
</dbReference>
<dbReference type="Pfam" id="PF00126">
    <property type="entry name" value="HTH_1"/>
    <property type="match status" value="1"/>
</dbReference>
<evidence type="ECO:0000256" key="3">
    <source>
        <dbReference type="ARBA" id="ARBA00023125"/>
    </source>
</evidence>
<evidence type="ECO:0000259" key="5">
    <source>
        <dbReference type="PROSITE" id="PS50931"/>
    </source>
</evidence>
<dbReference type="SUPFAM" id="SSF53850">
    <property type="entry name" value="Periplasmic binding protein-like II"/>
    <property type="match status" value="1"/>
</dbReference>
<dbReference type="InterPro" id="IPR036388">
    <property type="entry name" value="WH-like_DNA-bd_sf"/>
</dbReference>
<organism evidence="6 7">
    <name type="scientific">Candidatus Enterocloster excrementigallinarum</name>
    <dbReference type="NCBI Taxonomy" id="2838558"/>
    <lineage>
        <taxon>Bacteria</taxon>
        <taxon>Bacillati</taxon>
        <taxon>Bacillota</taxon>
        <taxon>Clostridia</taxon>
        <taxon>Lachnospirales</taxon>
        <taxon>Lachnospiraceae</taxon>
        <taxon>Enterocloster</taxon>
    </lineage>
</organism>
<comment type="similarity">
    <text evidence="1">Belongs to the LysR transcriptional regulatory family.</text>
</comment>
<evidence type="ECO:0000256" key="1">
    <source>
        <dbReference type="ARBA" id="ARBA00009437"/>
    </source>
</evidence>
<dbReference type="AlphaFoldDB" id="A0A9D2TE72"/>
<dbReference type="PROSITE" id="PS50931">
    <property type="entry name" value="HTH_LYSR"/>
    <property type="match status" value="1"/>
</dbReference>
<dbReference type="EMBL" id="DWWB01000007">
    <property type="protein sequence ID" value="HJC65473.1"/>
    <property type="molecule type" value="Genomic_DNA"/>
</dbReference>
<dbReference type="Gene3D" id="1.10.10.10">
    <property type="entry name" value="Winged helix-like DNA-binding domain superfamily/Winged helix DNA-binding domain"/>
    <property type="match status" value="1"/>
</dbReference>
<evidence type="ECO:0000256" key="4">
    <source>
        <dbReference type="ARBA" id="ARBA00023163"/>
    </source>
</evidence>
<reference evidence="6" key="2">
    <citation type="submission" date="2021-04" db="EMBL/GenBank/DDBJ databases">
        <authorList>
            <person name="Gilroy R."/>
        </authorList>
    </citation>
    <scope>NUCLEOTIDE SEQUENCE</scope>
    <source>
        <strain evidence="6">CHK198-12963</strain>
    </source>
</reference>
<dbReference type="GO" id="GO:0003677">
    <property type="term" value="F:DNA binding"/>
    <property type="evidence" value="ECO:0007669"/>
    <property type="project" value="UniProtKB-KW"/>
</dbReference>